<evidence type="ECO:0000313" key="6">
    <source>
        <dbReference type="Proteomes" id="UP001259982"/>
    </source>
</evidence>
<keyword evidence="6" id="KW-1185">Reference proteome</keyword>
<accession>A0ABU3B3Z4</accession>
<feature type="region of interest" description="Disordered" evidence="2">
    <location>
        <begin position="350"/>
        <end position="376"/>
    </location>
</feature>
<dbReference type="InterPro" id="IPR058647">
    <property type="entry name" value="BSH_CzcB-like"/>
</dbReference>
<protein>
    <submittedName>
        <fullName evidence="5">Efflux RND transporter periplasmic adaptor subunit</fullName>
    </submittedName>
</protein>
<feature type="compositionally biased region" description="Basic and acidic residues" evidence="2">
    <location>
        <begin position="31"/>
        <end position="41"/>
    </location>
</feature>
<dbReference type="Gene3D" id="2.40.30.170">
    <property type="match status" value="1"/>
</dbReference>
<evidence type="ECO:0000259" key="3">
    <source>
        <dbReference type="Pfam" id="PF25954"/>
    </source>
</evidence>
<evidence type="ECO:0000313" key="5">
    <source>
        <dbReference type="EMBL" id="MDT0617182.1"/>
    </source>
</evidence>
<dbReference type="SUPFAM" id="SSF111369">
    <property type="entry name" value="HlyD-like secretion proteins"/>
    <property type="match status" value="1"/>
</dbReference>
<comment type="caution">
    <text evidence="5">The sequence shown here is derived from an EMBL/GenBank/DDBJ whole genome shotgun (WGS) entry which is preliminary data.</text>
</comment>
<dbReference type="EMBL" id="JAVRHY010000001">
    <property type="protein sequence ID" value="MDT0617182.1"/>
    <property type="molecule type" value="Genomic_DNA"/>
</dbReference>
<dbReference type="NCBIfam" id="TIGR01730">
    <property type="entry name" value="RND_mfp"/>
    <property type="match status" value="1"/>
</dbReference>
<evidence type="ECO:0000256" key="2">
    <source>
        <dbReference type="SAM" id="MobiDB-lite"/>
    </source>
</evidence>
<name>A0ABU3B3Z4_9GAMM</name>
<dbReference type="InterPro" id="IPR058792">
    <property type="entry name" value="Beta-barrel_RND_2"/>
</dbReference>
<organism evidence="5 6">
    <name type="scientific">Spectribacter acetivorans</name>
    <dbReference type="NCBI Taxonomy" id="3075603"/>
    <lineage>
        <taxon>Bacteria</taxon>
        <taxon>Pseudomonadati</taxon>
        <taxon>Pseudomonadota</taxon>
        <taxon>Gammaproteobacteria</taxon>
        <taxon>Salinisphaerales</taxon>
        <taxon>Salinisphaeraceae</taxon>
        <taxon>Spectribacter</taxon>
    </lineage>
</organism>
<dbReference type="Proteomes" id="UP001259982">
    <property type="component" value="Unassembled WGS sequence"/>
</dbReference>
<dbReference type="PANTHER" id="PTHR30469:SF29">
    <property type="entry name" value="BLR2860 PROTEIN"/>
    <property type="match status" value="1"/>
</dbReference>
<comment type="similarity">
    <text evidence="1">Belongs to the membrane fusion protein (MFP) (TC 8.A.1) family.</text>
</comment>
<evidence type="ECO:0000259" key="4">
    <source>
        <dbReference type="Pfam" id="PF25973"/>
    </source>
</evidence>
<sequence length="376" mass="40526">MKRLRNLHPAWIAAAIAAAVALWMATGQVGEEPRPQSKTDESAPEPGRVSVQVRESEAEPVMREARLSGRTAPVRAVTVRARTQGRVAEIAAERGARVSEGEVIARLDPDDRRSQLAEARATLEQRRLQFQAAESMQAKGYQTEVDLAQARANLDAARAAVERIRTDIDHTTIRAPFDGVLDTRPVEVGDVLAVGDTVGRVIQQDPFIVYGNAPEDVVPYLEEGQPGSAELISGKTREGKVRYIASEADEATRTFRVELKVDNLDGRLIAGASAELRLPLEEVTAHAVEPAILTLDEDGVFGVKSVTDDGTVRFHAADIVRNRDGRVWLSGLPERLRLITVGQGFVRAGDAVDTGTEDDNDAPTAAAAAEAESPAP</sequence>
<dbReference type="PANTHER" id="PTHR30469">
    <property type="entry name" value="MULTIDRUG RESISTANCE PROTEIN MDTA"/>
    <property type="match status" value="1"/>
</dbReference>
<feature type="region of interest" description="Disordered" evidence="2">
    <location>
        <begin position="30"/>
        <end position="59"/>
    </location>
</feature>
<gene>
    <name evidence="5" type="ORF">RM531_01705</name>
</gene>
<proteinExistence type="inferred from homology"/>
<dbReference type="RefSeq" id="WP_311656812.1">
    <property type="nucleotide sequence ID" value="NZ_JAVRHY010000001.1"/>
</dbReference>
<dbReference type="Pfam" id="PF25973">
    <property type="entry name" value="BSH_CzcB"/>
    <property type="match status" value="1"/>
</dbReference>
<dbReference type="Gene3D" id="2.40.50.100">
    <property type="match status" value="1"/>
</dbReference>
<feature type="domain" description="CzcB-like barrel-sandwich hybrid" evidence="4">
    <location>
        <begin position="76"/>
        <end position="198"/>
    </location>
</feature>
<evidence type="ECO:0000256" key="1">
    <source>
        <dbReference type="ARBA" id="ARBA00009477"/>
    </source>
</evidence>
<dbReference type="Gene3D" id="1.10.287.470">
    <property type="entry name" value="Helix hairpin bin"/>
    <property type="match status" value="1"/>
</dbReference>
<dbReference type="InterPro" id="IPR006143">
    <property type="entry name" value="RND_pump_MFP"/>
</dbReference>
<feature type="domain" description="CusB-like beta-barrel" evidence="3">
    <location>
        <begin position="213"/>
        <end position="278"/>
    </location>
</feature>
<reference evidence="5 6" key="1">
    <citation type="submission" date="2023-09" db="EMBL/GenBank/DDBJ databases">
        <authorList>
            <person name="Rey-Velasco X."/>
        </authorList>
    </citation>
    <scope>NUCLEOTIDE SEQUENCE [LARGE SCALE GENOMIC DNA]</scope>
    <source>
        <strain evidence="5 6">P385</strain>
    </source>
</reference>
<dbReference type="Pfam" id="PF25954">
    <property type="entry name" value="Beta-barrel_RND_2"/>
    <property type="match status" value="1"/>
</dbReference>
<feature type="compositionally biased region" description="Low complexity" evidence="2">
    <location>
        <begin position="362"/>
        <end position="376"/>
    </location>
</feature>